<dbReference type="PANTHER" id="PTHR10094:SF25">
    <property type="entry name" value="SCP2 STEROL-BINDING DOMAIN-CONTAINING PROTEIN 1"/>
    <property type="match status" value="1"/>
</dbReference>
<protein>
    <submittedName>
        <fullName evidence="2">SCP2 sterol-binding domain-containing protein</fullName>
    </submittedName>
</protein>
<evidence type="ECO:0000313" key="3">
    <source>
        <dbReference type="Proteomes" id="UP001164718"/>
    </source>
</evidence>
<dbReference type="InterPro" id="IPR036527">
    <property type="entry name" value="SCP2_sterol-bd_dom_sf"/>
</dbReference>
<organism evidence="2 3">
    <name type="scientific">Fervidibacillus albus</name>
    <dbReference type="NCBI Taxonomy" id="2980026"/>
    <lineage>
        <taxon>Bacteria</taxon>
        <taxon>Bacillati</taxon>
        <taxon>Bacillota</taxon>
        <taxon>Bacilli</taxon>
        <taxon>Bacillales</taxon>
        <taxon>Bacillaceae</taxon>
        <taxon>Fervidibacillus</taxon>
    </lineage>
</organism>
<dbReference type="Proteomes" id="UP001164718">
    <property type="component" value="Chromosome"/>
</dbReference>
<accession>A0A9E8LU07</accession>
<feature type="domain" description="SCP2" evidence="1">
    <location>
        <begin position="22"/>
        <end position="112"/>
    </location>
</feature>
<sequence length="117" mass="13409">MGNVDNASVKDLWVTISHTLNENPELYNDLHAVYQFELKEEDKTETYQLSFRDGKVEWSEGSEKEADVVLEMTEADFKKFSVGQLKGMSAFLTGKLKLKGNISLAMKLEKLLNRYEL</sequence>
<dbReference type="GO" id="GO:0005829">
    <property type="term" value="C:cytosol"/>
    <property type="evidence" value="ECO:0007669"/>
    <property type="project" value="TreeGrafter"/>
</dbReference>
<evidence type="ECO:0000259" key="1">
    <source>
        <dbReference type="Pfam" id="PF02036"/>
    </source>
</evidence>
<gene>
    <name evidence="2" type="ORF">OE104_13945</name>
</gene>
<dbReference type="Pfam" id="PF02036">
    <property type="entry name" value="SCP2"/>
    <property type="match status" value="1"/>
</dbReference>
<dbReference type="SUPFAM" id="SSF55718">
    <property type="entry name" value="SCP-like"/>
    <property type="match status" value="1"/>
</dbReference>
<proteinExistence type="predicted"/>
<keyword evidence="3" id="KW-1185">Reference proteome</keyword>
<dbReference type="PANTHER" id="PTHR10094">
    <property type="entry name" value="STEROL CARRIER PROTEIN 2 SCP-2 FAMILY PROTEIN"/>
    <property type="match status" value="1"/>
</dbReference>
<reference evidence="2" key="1">
    <citation type="submission" date="2022-09" db="EMBL/GenBank/DDBJ databases">
        <title>Complete Genomes of Fervidibacillus albus and Fervidibacillus halotolerans isolated from tidal flat sediments.</title>
        <authorList>
            <person name="Kwon K.K."/>
            <person name="Yang S.-H."/>
            <person name="Park M.J."/>
            <person name="Oh H.-M."/>
        </authorList>
    </citation>
    <scope>NUCLEOTIDE SEQUENCE</scope>
    <source>
        <strain evidence="2">MEBiC13591</strain>
    </source>
</reference>
<dbReference type="Gene3D" id="3.30.1050.10">
    <property type="entry name" value="SCP2 sterol-binding domain"/>
    <property type="match status" value="1"/>
</dbReference>
<dbReference type="EMBL" id="CP106878">
    <property type="protein sequence ID" value="WAA09608.1"/>
    <property type="molecule type" value="Genomic_DNA"/>
</dbReference>
<dbReference type="InterPro" id="IPR003033">
    <property type="entry name" value="SCP2_sterol-bd_dom"/>
</dbReference>
<evidence type="ECO:0000313" key="2">
    <source>
        <dbReference type="EMBL" id="WAA09608.1"/>
    </source>
</evidence>
<dbReference type="AlphaFoldDB" id="A0A9E8LU07"/>
<dbReference type="KEGG" id="faf:OE104_13945"/>
<dbReference type="RefSeq" id="WP_275417389.1">
    <property type="nucleotide sequence ID" value="NZ_CP106878.1"/>
</dbReference>
<name>A0A9E8LU07_9BACI</name>